<protein>
    <recommendedName>
        <fullName evidence="10">Hexosyltransferase</fullName>
        <ecNumber evidence="10">2.4.1.-</ecNumber>
    </recommendedName>
</protein>
<keyword evidence="3 10" id="KW-0328">Glycosyltransferase</keyword>
<keyword evidence="4" id="KW-0808">Transferase</keyword>
<evidence type="ECO:0000256" key="6">
    <source>
        <dbReference type="ARBA" id="ARBA00022968"/>
    </source>
</evidence>
<comment type="similarity">
    <text evidence="2 10">Belongs to the glycosyltransferase 31 family.</text>
</comment>
<keyword evidence="9 10" id="KW-0472">Membrane</keyword>
<evidence type="ECO:0000256" key="3">
    <source>
        <dbReference type="ARBA" id="ARBA00022676"/>
    </source>
</evidence>
<dbReference type="GO" id="GO:0006493">
    <property type="term" value="P:protein O-linked glycosylation"/>
    <property type="evidence" value="ECO:0007669"/>
    <property type="project" value="TreeGrafter"/>
</dbReference>
<proteinExistence type="inferred from homology"/>
<accession>A0AAN8IPX1</accession>
<keyword evidence="8 10" id="KW-0333">Golgi apparatus</keyword>
<dbReference type="GO" id="GO:0000139">
    <property type="term" value="C:Golgi membrane"/>
    <property type="evidence" value="ECO:0007669"/>
    <property type="project" value="UniProtKB-SubCell"/>
</dbReference>
<evidence type="ECO:0000256" key="5">
    <source>
        <dbReference type="ARBA" id="ARBA00022692"/>
    </source>
</evidence>
<evidence type="ECO:0000313" key="11">
    <source>
        <dbReference type="EMBL" id="KAK5977327.1"/>
    </source>
</evidence>
<evidence type="ECO:0000256" key="9">
    <source>
        <dbReference type="ARBA" id="ARBA00023136"/>
    </source>
</evidence>
<reference evidence="11 12" key="1">
    <citation type="submission" date="2019-10" db="EMBL/GenBank/DDBJ databases">
        <title>Assembly and Annotation for the nematode Trichostrongylus colubriformis.</title>
        <authorList>
            <person name="Martin J."/>
        </authorList>
    </citation>
    <scope>NUCLEOTIDE SEQUENCE [LARGE SCALE GENOMIC DNA]</scope>
    <source>
        <strain evidence="11">G859</strain>
        <tissue evidence="11">Whole worm</tissue>
    </source>
</reference>
<evidence type="ECO:0000256" key="8">
    <source>
        <dbReference type="ARBA" id="ARBA00023034"/>
    </source>
</evidence>
<keyword evidence="7 10" id="KW-1133">Transmembrane helix</keyword>
<keyword evidence="5 10" id="KW-0812">Transmembrane</keyword>
<dbReference type="PANTHER" id="PTHR11214">
    <property type="entry name" value="BETA-1,3-N-ACETYLGLUCOSAMINYLTRANSFERASE"/>
    <property type="match status" value="1"/>
</dbReference>
<comment type="caution">
    <text evidence="11">The sequence shown here is derived from an EMBL/GenBank/DDBJ whole genome shotgun (WGS) entry which is preliminary data.</text>
</comment>
<keyword evidence="12" id="KW-1185">Reference proteome</keyword>
<evidence type="ECO:0000256" key="1">
    <source>
        <dbReference type="ARBA" id="ARBA00004323"/>
    </source>
</evidence>
<evidence type="ECO:0000256" key="4">
    <source>
        <dbReference type="ARBA" id="ARBA00022679"/>
    </source>
</evidence>
<name>A0AAN8IPX1_TRICO</name>
<dbReference type="EMBL" id="WIXE01010741">
    <property type="protein sequence ID" value="KAK5977327.1"/>
    <property type="molecule type" value="Genomic_DNA"/>
</dbReference>
<dbReference type="InterPro" id="IPR002659">
    <property type="entry name" value="Glyco_trans_31"/>
</dbReference>
<gene>
    <name evidence="11" type="ORF">GCK32_008573</name>
</gene>
<dbReference type="PANTHER" id="PTHR11214:SF364">
    <property type="entry name" value="HEXOSYLTRANSFERASE"/>
    <property type="match status" value="1"/>
</dbReference>
<organism evidence="11 12">
    <name type="scientific">Trichostrongylus colubriformis</name>
    <name type="common">Black scour worm</name>
    <dbReference type="NCBI Taxonomy" id="6319"/>
    <lineage>
        <taxon>Eukaryota</taxon>
        <taxon>Metazoa</taxon>
        <taxon>Ecdysozoa</taxon>
        <taxon>Nematoda</taxon>
        <taxon>Chromadorea</taxon>
        <taxon>Rhabditida</taxon>
        <taxon>Rhabditina</taxon>
        <taxon>Rhabditomorpha</taxon>
        <taxon>Strongyloidea</taxon>
        <taxon>Trichostrongylidae</taxon>
        <taxon>Trichostrongylus</taxon>
    </lineage>
</organism>
<dbReference type="Proteomes" id="UP001331761">
    <property type="component" value="Unassembled WGS sequence"/>
</dbReference>
<feature type="transmembrane region" description="Helical" evidence="10">
    <location>
        <begin position="5"/>
        <end position="23"/>
    </location>
</feature>
<dbReference type="EC" id="2.4.1.-" evidence="10"/>
<evidence type="ECO:0000313" key="12">
    <source>
        <dbReference type="Proteomes" id="UP001331761"/>
    </source>
</evidence>
<evidence type="ECO:0000256" key="7">
    <source>
        <dbReference type="ARBA" id="ARBA00022989"/>
    </source>
</evidence>
<keyword evidence="6 10" id="KW-0735">Signal-anchor</keyword>
<evidence type="ECO:0000256" key="10">
    <source>
        <dbReference type="RuleBase" id="RU363063"/>
    </source>
</evidence>
<sequence length="339" mass="39379">MTARYVFQVVVIAAVLFCLWYSLTRNIEQLQACDNLPSSLYVHPIHPSTDSPAVSREPRATFAPRIRLLPHSLCETNASVVFVIHSDVRNTAQRQFQRKQLDDVWLETLNAKRIFVIGSTVEPTDKYEKEAEKYNDLLQIDTVDHYHNITYKAQAWVQLLSSCLDTPAFVIKLDDDVMVDRIGLQYLVERYSTSRRVLGCRVLRHGTVVRNPLSKWYLSSEEYSGSDLGTYCQGMAYVFTGDQLRHMRENIPRVQFLWMDDWYVTRALLSGSNTTLLDLSDHYCSTNSDDELAVWMTRKQTLRTPQRTIFGHFRPAEKFPLKQSIEQWKEITLLNNRCI</sequence>
<evidence type="ECO:0000256" key="2">
    <source>
        <dbReference type="ARBA" id="ARBA00008661"/>
    </source>
</evidence>
<dbReference type="Pfam" id="PF01762">
    <property type="entry name" value="Galactosyl_T"/>
    <property type="match status" value="1"/>
</dbReference>
<dbReference type="AlphaFoldDB" id="A0AAN8IPX1"/>
<comment type="subcellular location">
    <subcellularLocation>
        <location evidence="1 10">Golgi apparatus membrane</location>
        <topology evidence="1 10">Single-pass type II membrane protein</topology>
    </subcellularLocation>
</comment>
<dbReference type="Gene3D" id="3.90.550.50">
    <property type="match status" value="1"/>
</dbReference>
<dbReference type="GO" id="GO:0016758">
    <property type="term" value="F:hexosyltransferase activity"/>
    <property type="evidence" value="ECO:0007669"/>
    <property type="project" value="InterPro"/>
</dbReference>